<dbReference type="GO" id="GO:0006360">
    <property type="term" value="P:transcription by RNA polymerase I"/>
    <property type="evidence" value="ECO:0007669"/>
    <property type="project" value="InterPro"/>
</dbReference>
<dbReference type="eggNOG" id="ENOG502QQ18">
    <property type="taxonomic scope" value="Eukaryota"/>
</dbReference>
<dbReference type="Pfam" id="PF14929">
    <property type="entry name" value="TAF1_subA"/>
    <property type="match status" value="1"/>
</dbReference>
<dbReference type="OMA" id="KAACACH"/>
<keyword evidence="2" id="KW-1185">Reference proteome</keyword>
<dbReference type="GO" id="GO:0000120">
    <property type="term" value="C:RNA polymerase I transcription regulator complex"/>
    <property type="evidence" value="ECO:0007669"/>
    <property type="project" value="InterPro"/>
</dbReference>
<proteinExistence type="predicted"/>
<sequence length="597" mass="68527">MGLRAANEHCRYRRAEITSRNNKKHRAFHYNRVITFEHKVALRHLLNKLMRKHKWKEAAGVLSLYMQGTHNHKAPFQNRRKYSAALELIRQIKGPKHDLHRLQRIYDLWSHKQRLYKYSLYKNSYLIRLEYALHFFAQGNIQEAYNISNILVLKSESRRDPLVNMIHGLILYHRWYSGIPEELHFRASDADMPLLCLEPDLSSASNEQSATVNSRNSPTVNTSNHHALANISGGGVDCVFDSDSSICMDKVPHDSSGGEFPKLEIAPILMLQNYDSAGQEEIGVTEVYSTAEDEISEGISIYDLFRLGPSLLPLQFQTSLESGEYPIVLTNDDHNEAVKHLRIALYSKPPVLAALLPLIQLLLLGNQAQEALMVLKEFCHNSDFILPNRLRVRLLECFCRENSALIRRCHEDVLQRDPTSEESVLYLIDMYTEGKYEVQQLLEMIVLHLDAAYGTSYIWGQLASCFLSLQGTLLSQPDVDQLSIIQHGSEYCEHASLSLSSNPIPQAFAGHESRKAWRLRCRWWSNRHFSSKAYVLDEQADGMELLVSKTACALHLYGVECEYVKSVLHALEEETEKISLLKEHFDNCMELQKKLNY</sequence>
<dbReference type="InterPro" id="IPR039495">
    <property type="entry name" value="TAF1A"/>
</dbReference>
<dbReference type="AlphaFoldDB" id="W1PJ09"/>
<reference evidence="2" key="1">
    <citation type="journal article" date="2013" name="Science">
        <title>The Amborella genome and the evolution of flowering plants.</title>
        <authorList>
            <consortium name="Amborella Genome Project"/>
        </authorList>
    </citation>
    <scope>NUCLEOTIDE SEQUENCE [LARGE SCALE GENOMIC DNA]</scope>
</reference>
<organism evidence="1 2">
    <name type="scientific">Amborella trichopoda</name>
    <dbReference type="NCBI Taxonomy" id="13333"/>
    <lineage>
        <taxon>Eukaryota</taxon>
        <taxon>Viridiplantae</taxon>
        <taxon>Streptophyta</taxon>
        <taxon>Embryophyta</taxon>
        <taxon>Tracheophyta</taxon>
        <taxon>Spermatophyta</taxon>
        <taxon>Magnoliopsida</taxon>
        <taxon>Amborellales</taxon>
        <taxon>Amborellaceae</taxon>
        <taxon>Amborella</taxon>
    </lineage>
</organism>
<accession>W1PJ09</accession>
<protein>
    <submittedName>
        <fullName evidence="1">Uncharacterized protein</fullName>
    </submittedName>
</protein>
<name>W1PJ09_AMBTC</name>
<evidence type="ECO:0000313" key="1">
    <source>
        <dbReference type="EMBL" id="ERN07694.1"/>
    </source>
</evidence>
<dbReference type="EMBL" id="KI393623">
    <property type="protein sequence ID" value="ERN07694.1"/>
    <property type="molecule type" value="Genomic_DNA"/>
</dbReference>
<dbReference type="PANTHER" id="PTHR36720:SF1">
    <property type="entry name" value="TAF RNA POLYMERASE I SUBUNIT A"/>
    <property type="match status" value="1"/>
</dbReference>
<evidence type="ECO:0000313" key="2">
    <source>
        <dbReference type="Proteomes" id="UP000017836"/>
    </source>
</evidence>
<dbReference type="OrthoDB" id="1899337at2759"/>
<dbReference type="HOGENOM" id="CLU_021774_0_0_1"/>
<dbReference type="Gramene" id="ERN07694">
    <property type="protein sequence ID" value="ERN07694"/>
    <property type="gene ID" value="AMTR_s00155p00075220"/>
</dbReference>
<dbReference type="PANTHER" id="PTHR36720">
    <property type="entry name" value="TAF RNA POLYMERASE I SUBUNIT A"/>
    <property type="match status" value="1"/>
</dbReference>
<gene>
    <name evidence="1" type="ORF">AMTR_s00155p00075220</name>
</gene>
<dbReference type="Proteomes" id="UP000017836">
    <property type="component" value="Unassembled WGS sequence"/>
</dbReference>
<dbReference type="STRING" id="13333.W1PJ09"/>